<comment type="caution">
    <text evidence="2">The sequence shown here is derived from an EMBL/GenBank/DDBJ whole genome shotgun (WGS) entry which is preliminary data.</text>
</comment>
<proteinExistence type="predicted"/>
<protein>
    <submittedName>
        <fullName evidence="2">Uncharacterized protein</fullName>
    </submittedName>
</protein>
<accession>A0A922IEZ9</accession>
<organism evidence="2 3">
    <name type="scientific">Dermatophagoides farinae</name>
    <name type="common">American house dust mite</name>
    <dbReference type="NCBI Taxonomy" id="6954"/>
    <lineage>
        <taxon>Eukaryota</taxon>
        <taxon>Metazoa</taxon>
        <taxon>Ecdysozoa</taxon>
        <taxon>Arthropoda</taxon>
        <taxon>Chelicerata</taxon>
        <taxon>Arachnida</taxon>
        <taxon>Acari</taxon>
        <taxon>Acariformes</taxon>
        <taxon>Sarcoptiformes</taxon>
        <taxon>Astigmata</taxon>
        <taxon>Psoroptidia</taxon>
        <taxon>Analgoidea</taxon>
        <taxon>Pyroglyphidae</taxon>
        <taxon>Dermatophagoidinae</taxon>
        <taxon>Dermatophagoides</taxon>
    </lineage>
</organism>
<evidence type="ECO:0000256" key="1">
    <source>
        <dbReference type="SAM" id="MobiDB-lite"/>
    </source>
</evidence>
<dbReference type="Proteomes" id="UP000790347">
    <property type="component" value="Unassembled WGS sequence"/>
</dbReference>
<keyword evidence="3" id="KW-1185">Reference proteome</keyword>
<gene>
    <name evidence="2" type="ORF">DERF_003128</name>
</gene>
<feature type="region of interest" description="Disordered" evidence="1">
    <location>
        <begin position="1"/>
        <end position="21"/>
    </location>
</feature>
<dbReference type="EMBL" id="ASGP02000001">
    <property type="protein sequence ID" value="KAH9529236.1"/>
    <property type="molecule type" value="Genomic_DNA"/>
</dbReference>
<sequence>MFGFCAADRHPSKRSAGTSSRNDITFDRQSRVTRISAPSCSIILIHLSSDSGQIFKSCSVSIIVLFDGDTAKITLVSVTLNRYRRNSVITVSSIDDKLS</sequence>
<evidence type="ECO:0000313" key="2">
    <source>
        <dbReference type="EMBL" id="KAH9529236.1"/>
    </source>
</evidence>
<name>A0A922IEZ9_DERFA</name>
<evidence type="ECO:0000313" key="3">
    <source>
        <dbReference type="Proteomes" id="UP000790347"/>
    </source>
</evidence>
<dbReference type="AlphaFoldDB" id="A0A922IEZ9"/>
<reference evidence="2" key="1">
    <citation type="submission" date="2013-05" db="EMBL/GenBank/DDBJ databases">
        <authorList>
            <person name="Yim A.K.Y."/>
            <person name="Chan T.F."/>
            <person name="Ji K.M."/>
            <person name="Liu X.Y."/>
            <person name="Zhou J.W."/>
            <person name="Li R.Q."/>
            <person name="Yang K.Y."/>
            <person name="Li J."/>
            <person name="Li M."/>
            <person name="Law P.T.W."/>
            <person name="Wu Y.L."/>
            <person name="Cai Z.L."/>
            <person name="Qin H."/>
            <person name="Bao Y."/>
            <person name="Leung R.K.K."/>
            <person name="Ng P.K.S."/>
            <person name="Zou J."/>
            <person name="Zhong X.J."/>
            <person name="Ran P.X."/>
            <person name="Zhong N.S."/>
            <person name="Liu Z.G."/>
            <person name="Tsui S.K.W."/>
        </authorList>
    </citation>
    <scope>NUCLEOTIDE SEQUENCE</scope>
    <source>
        <strain evidence="2">Derf</strain>
        <tissue evidence="2">Whole organism</tissue>
    </source>
</reference>
<reference evidence="2" key="2">
    <citation type="journal article" date="2022" name="Res Sq">
        <title>Comparative Genomics Reveals Insights into the Divergent Evolution of Astigmatic Mites and Household Pest Adaptations.</title>
        <authorList>
            <person name="Xiong Q."/>
            <person name="Wan A.T.-Y."/>
            <person name="Liu X.-Y."/>
            <person name="Fung C.S.-H."/>
            <person name="Xiao X."/>
            <person name="Malainual N."/>
            <person name="Hou J."/>
            <person name="Wang L."/>
            <person name="Wang M."/>
            <person name="Yang K."/>
            <person name="Cui Y."/>
            <person name="Leung E."/>
            <person name="Nong W."/>
            <person name="Shin S.-K."/>
            <person name="Au S."/>
            <person name="Jeong K.Y."/>
            <person name="Chew F.T."/>
            <person name="Hui J."/>
            <person name="Leung T.F."/>
            <person name="Tungtrongchitr A."/>
            <person name="Zhong N."/>
            <person name="Liu Z."/>
            <person name="Tsui S."/>
        </authorList>
    </citation>
    <scope>NUCLEOTIDE SEQUENCE</scope>
    <source>
        <strain evidence="2">Derf</strain>
        <tissue evidence="2">Whole organism</tissue>
    </source>
</reference>